<gene>
    <name evidence="2" type="ORF">J5Y05_12545</name>
</gene>
<comment type="caution">
    <text evidence="2">The sequence shown here is derived from an EMBL/GenBank/DDBJ whole genome shotgun (WGS) entry which is preliminary data.</text>
</comment>
<dbReference type="InterPro" id="IPR000086">
    <property type="entry name" value="NUDIX_hydrolase_dom"/>
</dbReference>
<dbReference type="PROSITE" id="PS51462">
    <property type="entry name" value="NUDIX"/>
    <property type="match status" value="1"/>
</dbReference>
<reference evidence="2" key="1">
    <citation type="submission" date="2021-04" db="EMBL/GenBank/DDBJ databases">
        <title>Genome seq and assembly of Streptomyces sp. RG38.</title>
        <authorList>
            <person name="Chhetri G."/>
        </authorList>
    </citation>
    <scope>NUCLEOTIDE SEQUENCE</scope>
    <source>
        <strain evidence="2">RG38</strain>
    </source>
</reference>
<evidence type="ECO:0000259" key="1">
    <source>
        <dbReference type="PROSITE" id="PS51462"/>
    </source>
</evidence>
<protein>
    <submittedName>
        <fullName evidence="2">NUDIX hydrolase</fullName>
    </submittedName>
</protein>
<accession>A0A940XFF8</accession>
<keyword evidence="3" id="KW-1185">Reference proteome</keyword>
<sequence>MNRKWEELTAANPALFDGPVVVCTGVEWKDLETVILSWCRATYRLLVLRLDPDHAVPAPSVFVSVAQPTDDGQLLVGRMAASTVGAGRWQLPGGTIEPPEGDAGLDVDALSRHAARELAEEIGLDVPHGDLALWAVTRGNWGNIGLHFRAPARSAKTLEGAYAALVSSDIEQGRVPELDRIDFIRSQADIAGLGGPTADFLPVLADLHSGAVVVGRPGSER</sequence>
<proteinExistence type="predicted"/>
<keyword evidence="2" id="KW-0378">Hydrolase</keyword>
<dbReference type="GO" id="GO:0016787">
    <property type="term" value="F:hydrolase activity"/>
    <property type="evidence" value="ECO:0007669"/>
    <property type="project" value="UniProtKB-KW"/>
</dbReference>
<evidence type="ECO:0000313" key="3">
    <source>
        <dbReference type="Proteomes" id="UP000677875"/>
    </source>
</evidence>
<organism evidence="2 3">
    <name type="scientific">Streptomyces tagetis</name>
    <dbReference type="NCBI Taxonomy" id="2820809"/>
    <lineage>
        <taxon>Bacteria</taxon>
        <taxon>Bacillati</taxon>
        <taxon>Actinomycetota</taxon>
        <taxon>Actinomycetes</taxon>
        <taxon>Kitasatosporales</taxon>
        <taxon>Streptomycetaceae</taxon>
        <taxon>Streptomyces</taxon>
    </lineage>
</organism>
<dbReference type="EMBL" id="JAGPNL010000003">
    <property type="protein sequence ID" value="MBQ0827341.1"/>
    <property type="molecule type" value="Genomic_DNA"/>
</dbReference>
<dbReference type="SUPFAM" id="SSF55811">
    <property type="entry name" value="Nudix"/>
    <property type="match status" value="1"/>
</dbReference>
<evidence type="ECO:0000313" key="2">
    <source>
        <dbReference type="EMBL" id="MBQ0827341.1"/>
    </source>
</evidence>
<dbReference type="InterPro" id="IPR015797">
    <property type="entry name" value="NUDIX_hydrolase-like_dom_sf"/>
</dbReference>
<dbReference type="Gene3D" id="3.90.79.10">
    <property type="entry name" value="Nucleoside Triphosphate Pyrophosphohydrolase"/>
    <property type="match status" value="1"/>
</dbReference>
<feature type="domain" description="Nudix hydrolase" evidence="1">
    <location>
        <begin position="56"/>
        <end position="206"/>
    </location>
</feature>
<dbReference type="AlphaFoldDB" id="A0A940XFF8"/>
<name>A0A940XFF8_9ACTN</name>
<dbReference type="Proteomes" id="UP000677875">
    <property type="component" value="Unassembled WGS sequence"/>
</dbReference>
<dbReference type="Pfam" id="PF00293">
    <property type="entry name" value="NUDIX"/>
    <property type="match status" value="1"/>
</dbReference>